<protein>
    <recommendedName>
        <fullName evidence="5">Luciferase-like domain-containing protein</fullName>
    </recommendedName>
</protein>
<dbReference type="Proteomes" id="UP000019140">
    <property type="component" value="Unassembled WGS sequence"/>
</dbReference>
<dbReference type="InterPro" id="IPR011251">
    <property type="entry name" value="Luciferase-like_dom"/>
</dbReference>
<comment type="caution">
    <text evidence="6">The sequence shown here is derived from an EMBL/GenBank/DDBJ whole genome shotgun (WGS) entry which is preliminary data.</text>
</comment>
<dbReference type="GO" id="GO:0046306">
    <property type="term" value="P:alkanesulfonate catabolic process"/>
    <property type="evidence" value="ECO:0007669"/>
    <property type="project" value="TreeGrafter"/>
</dbReference>
<keyword evidence="1" id="KW-0285">Flavoprotein</keyword>
<dbReference type="HOGENOM" id="CLU_027853_6_2_7"/>
<dbReference type="PANTHER" id="PTHR42847">
    <property type="entry name" value="ALKANESULFONATE MONOOXYGENASE"/>
    <property type="match status" value="1"/>
</dbReference>
<feature type="domain" description="Luciferase-like" evidence="5">
    <location>
        <begin position="6"/>
        <end position="244"/>
    </location>
</feature>
<dbReference type="Pfam" id="PF00296">
    <property type="entry name" value="Bac_luciferase"/>
    <property type="match status" value="1"/>
</dbReference>
<dbReference type="InterPro" id="IPR019952">
    <property type="entry name" value="F420_OxRdatse_Rv1855c_pred"/>
</dbReference>
<proteinExistence type="predicted"/>
<gene>
    <name evidence="6" type="ORF">ETSY2_51870</name>
</gene>
<evidence type="ECO:0000256" key="4">
    <source>
        <dbReference type="ARBA" id="ARBA00023033"/>
    </source>
</evidence>
<dbReference type="GO" id="GO:0008726">
    <property type="term" value="F:alkanesulfonate monooxygenase activity"/>
    <property type="evidence" value="ECO:0007669"/>
    <property type="project" value="TreeGrafter"/>
</dbReference>
<evidence type="ECO:0000313" key="7">
    <source>
        <dbReference type="Proteomes" id="UP000019140"/>
    </source>
</evidence>
<dbReference type="AlphaFoldDB" id="W4L676"/>
<keyword evidence="3" id="KW-0560">Oxidoreductase</keyword>
<keyword evidence="7" id="KW-1185">Reference proteome</keyword>
<evidence type="ECO:0000256" key="2">
    <source>
        <dbReference type="ARBA" id="ARBA00022643"/>
    </source>
</evidence>
<evidence type="ECO:0000313" key="6">
    <source>
        <dbReference type="EMBL" id="ETW93190.1"/>
    </source>
</evidence>
<dbReference type="PANTHER" id="PTHR42847:SF8">
    <property type="entry name" value="CONSERVED PROTEIN"/>
    <property type="match status" value="1"/>
</dbReference>
<dbReference type="Gene3D" id="3.20.20.30">
    <property type="entry name" value="Luciferase-like domain"/>
    <property type="match status" value="1"/>
</dbReference>
<reference evidence="6 7" key="1">
    <citation type="journal article" date="2014" name="Nature">
        <title>An environmental bacterial taxon with a large and distinct metabolic repertoire.</title>
        <authorList>
            <person name="Wilson M.C."/>
            <person name="Mori T."/>
            <person name="Ruckert C."/>
            <person name="Uria A.R."/>
            <person name="Helf M.J."/>
            <person name="Takada K."/>
            <person name="Gernert C."/>
            <person name="Steffens U.A."/>
            <person name="Heycke N."/>
            <person name="Schmitt S."/>
            <person name="Rinke C."/>
            <person name="Helfrich E.J."/>
            <person name="Brachmann A.O."/>
            <person name="Gurgui C."/>
            <person name="Wakimoto T."/>
            <person name="Kracht M."/>
            <person name="Crusemann M."/>
            <person name="Hentschel U."/>
            <person name="Abe I."/>
            <person name="Matsunaga S."/>
            <person name="Kalinowski J."/>
            <person name="Takeyama H."/>
            <person name="Piel J."/>
        </authorList>
    </citation>
    <scope>NUCLEOTIDE SEQUENCE [LARGE SCALE GENOMIC DNA]</scope>
    <source>
        <strain evidence="7">TSY2</strain>
    </source>
</reference>
<keyword evidence="4" id="KW-0503">Monooxygenase</keyword>
<name>W4L676_9BACT</name>
<evidence type="ECO:0000256" key="1">
    <source>
        <dbReference type="ARBA" id="ARBA00022630"/>
    </source>
</evidence>
<dbReference type="InterPro" id="IPR050172">
    <property type="entry name" value="SsuD_RutA_monooxygenase"/>
</dbReference>
<organism evidence="6 7">
    <name type="scientific">Candidatus Entotheonella gemina</name>
    <dbReference type="NCBI Taxonomy" id="1429439"/>
    <lineage>
        <taxon>Bacteria</taxon>
        <taxon>Pseudomonadati</taxon>
        <taxon>Nitrospinota/Tectimicrobiota group</taxon>
        <taxon>Candidatus Tectimicrobiota</taxon>
        <taxon>Candidatus Entotheonellia</taxon>
        <taxon>Candidatus Entotheonellales</taxon>
        <taxon>Candidatus Entotheonellaceae</taxon>
        <taxon>Candidatus Entotheonella</taxon>
    </lineage>
</organism>
<dbReference type="SUPFAM" id="SSF51679">
    <property type="entry name" value="Bacterial luciferase-like"/>
    <property type="match status" value="1"/>
</dbReference>
<accession>W4L676</accession>
<dbReference type="EMBL" id="AZHX01002701">
    <property type="protein sequence ID" value="ETW93190.1"/>
    <property type="molecule type" value="Genomic_DNA"/>
</dbReference>
<sequence>MPLQLGVHTGPQNLPMDELKRLWQRADEAGFYWISVWDHFYANPLNERTDPCYEAVASMAALAALTSRMRIGCLMFCTLFRNPGLLAKAAVTIDHISRGRCELGLGAGWFEQEFREFGYGFPPIKERLDQTEEAVQIIQSLLTDPVTHFKGQYYDMQGTVCAPKPLQAKLPIWIGGSGPKRTPRIAAQYADGFNVPYVSPEAFKLRLDRVDAACEKAGRDPASITRSVNLHFNMGADEAGAKRGRERLGHLDESRHAGALTGTPNEVIDRVAEYMEVGANGLNIAFRPPIDWDAFEAYIEQVLPVFHQSESA</sequence>
<evidence type="ECO:0000256" key="3">
    <source>
        <dbReference type="ARBA" id="ARBA00023002"/>
    </source>
</evidence>
<dbReference type="InterPro" id="IPR036661">
    <property type="entry name" value="Luciferase-like_sf"/>
</dbReference>
<evidence type="ECO:0000259" key="5">
    <source>
        <dbReference type="Pfam" id="PF00296"/>
    </source>
</evidence>
<dbReference type="NCBIfam" id="TIGR03560">
    <property type="entry name" value="F420_Rv1855c"/>
    <property type="match status" value="1"/>
</dbReference>
<keyword evidence="2" id="KW-0288">FMN</keyword>